<dbReference type="EMBL" id="JAUIQD010000002">
    <property type="protein sequence ID" value="KAK3359061.1"/>
    <property type="molecule type" value="Genomic_DNA"/>
</dbReference>
<keyword evidence="3" id="KW-0862">Zinc</keyword>
<dbReference type="AlphaFoldDB" id="A0AAJ0MHE2"/>
<dbReference type="GO" id="GO:0008270">
    <property type="term" value="F:zinc ion binding"/>
    <property type="evidence" value="ECO:0007669"/>
    <property type="project" value="UniProtKB-KW"/>
</dbReference>
<organism evidence="6 7">
    <name type="scientific">Lasiosphaeria hispida</name>
    <dbReference type="NCBI Taxonomy" id="260671"/>
    <lineage>
        <taxon>Eukaryota</taxon>
        <taxon>Fungi</taxon>
        <taxon>Dikarya</taxon>
        <taxon>Ascomycota</taxon>
        <taxon>Pezizomycotina</taxon>
        <taxon>Sordariomycetes</taxon>
        <taxon>Sordariomycetidae</taxon>
        <taxon>Sordariales</taxon>
        <taxon>Lasiosphaeriaceae</taxon>
        <taxon>Lasiosphaeria</taxon>
    </lineage>
</organism>
<sequence length="191" mass="20468">MPLPPFTSLTTFPTFATLPTPQDPDPSEEPWYLLAEIKDDMTITKPTLVCLDLAGSPFALVFDGLERDGLNLKALGFRKGASVVVPRARRTPPKDETKRGFVSVERGRAAEVRAVPGPLRTVLEVAEGLRGQGERPGCAGCGRAKGGLARCTGCGGVRYCSKECQVKGWSEGGHKGDCKVIKAIRGIWGDE</sequence>
<evidence type="ECO:0000313" key="6">
    <source>
        <dbReference type="EMBL" id="KAK3359061.1"/>
    </source>
</evidence>
<evidence type="ECO:0000256" key="2">
    <source>
        <dbReference type="ARBA" id="ARBA00022771"/>
    </source>
</evidence>
<keyword evidence="7" id="KW-1185">Reference proteome</keyword>
<dbReference type="PROSITE" id="PS01360">
    <property type="entry name" value="ZF_MYND_1"/>
    <property type="match status" value="1"/>
</dbReference>
<dbReference type="Proteomes" id="UP001275084">
    <property type="component" value="Unassembled WGS sequence"/>
</dbReference>
<reference evidence="6" key="1">
    <citation type="journal article" date="2023" name="Mol. Phylogenet. Evol.">
        <title>Genome-scale phylogeny and comparative genomics of the fungal order Sordariales.</title>
        <authorList>
            <person name="Hensen N."/>
            <person name="Bonometti L."/>
            <person name="Westerberg I."/>
            <person name="Brannstrom I.O."/>
            <person name="Guillou S."/>
            <person name="Cros-Aarteil S."/>
            <person name="Calhoun S."/>
            <person name="Haridas S."/>
            <person name="Kuo A."/>
            <person name="Mondo S."/>
            <person name="Pangilinan J."/>
            <person name="Riley R."/>
            <person name="LaButti K."/>
            <person name="Andreopoulos B."/>
            <person name="Lipzen A."/>
            <person name="Chen C."/>
            <person name="Yan M."/>
            <person name="Daum C."/>
            <person name="Ng V."/>
            <person name="Clum A."/>
            <person name="Steindorff A."/>
            <person name="Ohm R.A."/>
            <person name="Martin F."/>
            <person name="Silar P."/>
            <person name="Natvig D.O."/>
            <person name="Lalanne C."/>
            <person name="Gautier V."/>
            <person name="Ament-Velasquez S.L."/>
            <person name="Kruys A."/>
            <person name="Hutchinson M.I."/>
            <person name="Powell A.J."/>
            <person name="Barry K."/>
            <person name="Miller A.N."/>
            <person name="Grigoriev I.V."/>
            <person name="Debuchy R."/>
            <person name="Gladieux P."/>
            <person name="Hiltunen Thoren M."/>
            <person name="Johannesson H."/>
        </authorList>
    </citation>
    <scope>NUCLEOTIDE SEQUENCE</scope>
    <source>
        <strain evidence="6">CBS 955.72</strain>
    </source>
</reference>
<gene>
    <name evidence="6" type="ORF">B0T25DRAFT_564111</name>
</gene>
<proteinExistence type="predicted"/>
<evidence type="ECO:0000313" key="7">
    <source>
        <dbReference type="Proteomes" id="UP001275084"/>
    </source>
</evidence>
<evidence type="ECO:0000256" key="1">
    <source>
        <dbReference type="ARBA" id="ARBA00022723"/>
    </source>
</evidence>
<comment type="caution">
    <text evidence="6">The sequence shown here is derived from an EMBL/GenBank/DDBJ whole genome shotgun (WGS) entry which is preliminary data.</text>
</comment>
<name>A0AAJ0MHE2_9PEZI</name>
<dbReference type="SUPFAM" id="SSF144232">
    <property type="entry name" value="HIT/MYND zinc finger-like"/>
    <property type="match status" value="1"/>
</dbReference>
<evidence type="ECO:0000259" key="5">
    <source>
        <dbReference type="PROSITE" id="PS50865"/>
    </source>
</evidence>
<reference evidence="6" key="2">
    <citation type="submission" date="2023-06" db="EMBL/GenBank/DDBJ databases">
        <authorList>
            <consortium name="Lawrence Berkeley National Laboratory"/>
            <person name="Haridas S."/>
            <person name="Hensen N."/>
            <person name="Bonometti L."/>
            <person name="Westerberg I."/>
            <person name="Brannstrom I.O."/>
            <person name="Guillou S."/>
            <person name="Cros-Aarteil S."/>
            <person name="Calhoun S."/>
            <person name="Kuo A."/>
            <person name="Mondo S."/>
            <person name="Pangilinan J."/>
            <person name="Riley R."/>
            <person name="Labutti K."/>
            <person name="Andreopoulos B."/>
            <person name="Lipzen A."/>
            <person name="Chen C."/>
            <person name="Yanf M."/>
            <person name="Daum C."/>
            <person name="Ng V."/>
            <person name="Clum A."/>
            <person name="Steindorff A."/>
            <person name="Ohm R."/>
            <person name="Martin F."/>
            <person name="Silar P."/>
            <person name="Natvig D."/>
            <person name="Lalanne C."/>
            <person name="Gautier V."/>
            <person name="Ament-Velasquez S.L."/>
            <person name="Kruys A."/>
            <person name="Hutchinson M.I."/>
            <person name="Powell A.J."/>
            <person name="Barry K."/>
            <person name="Miller A.N."/>
            <person name="Grigoriev I.V."/>
            <person name="Debuchy R."/>
            <person name="Gladieux P."/>
            <person name="Thoren M.H."/>
            <person name="Johannesson H."/>
        </authorList>
    </citation>
    <scope>NUCLEOTIDE SEQUENCE</scope>
    <source>
        <strain evidence="6">CBS 955.72</strain>
    </source>
</reference>
<evidence type="ECO:0000256" key="3">
    <source>
        <dbReference type="ARBA" id="ARBA00022833"/>
    </source>
</evidence>
<dbReference type="Gene3D" id="6.10.140.2220">
    <property type="match status" value="1"/>
</dbReference>
<evidence type="ECO:0000256" key="4">
    <source>
        <dbReference type="PROSITE-ProRule" id="PRU00134"/>
    </source>
</evidence>
<keyword evidence="2 4" id="KW-0863">Zinc-finger</keyword>
<feature type="domain" description="MYND-type" evidence="5">
    <location>
        <begin position="138"/>
        <end position="178"/>
    </location>
</feature>
<dbReference type="InterPro" id="IPR002893">
    <property type="entry name" value="Znf_MYND"/>
</dbReference>
<dbReference type="Pfam" id="PF01753">
    <property type="entry name" value="zf-MYND"/>
    <property type="match status" value="1"/>
</dbReference>
<keyword evidence="1" id="KW-0479">Metal-binding</keyword>
<dbReference type="PROSITE" id="PS50865">
    <property type="entry name" value="ZF_MYND_2"/>
    <property type="match status" value="1"/>
</dbReference>
<accession>A0AAJ0MHE2</accession>
<protein>
    <recommendedName>
        <fullName evidence="5">MYND-type domain-containing protein</fullName>
    </recommendedName>
</protein>